<proteinExistence type="predicted"/>
<protein>
    <submittedName>
        <fullName evidence="2">DUF4743 domain-containing protein</fullName>
    </submittedName>
</protein>
<sequence>MSFLERLHHCTISDLTGFRPWSIGKAQIGWLRDDVADTLRRYPSVFAVGDDAVVLQSHLADFDHRTAAVGEVVRALAELGIVQGWRNESFAVVADYGQPPLLRLERAAVPVFGVRAYGVHMNGYVRDGERIKLWVGQRAPDRQIEPGKLDNLVAGGVPFGLDPMTNLVKECAEEAGIEEAMARRAIPVGAMSYRMLHQGFLRQDTLFLYDLELPADFLPTNIDGEIASFRLMELEEVAAILSDSEAFKFNVAPVVIDFLVRHGYFKPDQPGYADLAIGLSAFQTPR</sequence>
<dbReference type="Gene3D" id="3.90.79.10">
    <property type="entry name" value="Nucleoside Triphosphate Pyrophosphohydrolase"/>
    <property type="match status" value="1"/>
</dbReference>
<dbReference type="Proteomes" id="UP001279642">
    <property type="component" value="Unassembled WGS sequence"/>
</dbReference>
<name>A0ABU5E6P7_9PROT</name>
<dbReference type="PROSITE" id="PS51462">
    <property type="entry name" value="NUDIX"/>
    <property type="match status" value="1"/>
</dbReference>
<dbReference type="InterPro" id="IPR031804">
    <property type="entry name" value="DUF4743"/>
</dbReference>
<reference evidence="2 3" key="1">
    <citation type="journal article" date="2016" name="Antonie Van Leeuwenhoek">
        <title>Dongia soli sp. nov., isolated from soil from Dokdo, Korea.</title>
        <authorList>
            <person name="Kim D.U."/>
            <person name="Lee H."/>
            <person name="Kim H."/>
            <person name="Kim S.G."/>
            <person name="Ka J.O."/>
        </authorList>
    </citation>
    <scope>NUCLEOTIDE SEQUENCE [LARGE SCALE GENOMIC DNA]</scope>
    <source>
        <strain evidence="2 3">D78</strain>
    </source>
</reference>
<dbReference type="SUPFAM" id="SSF55811">
    <property type="entry name" value="Nudix"/>
    <property type="match status" value="1"/>
</dbReference>
<dbReference type="InterPro" id="IPR000086">
    <property type="entry name" value="NUDIX_hydrolase_dom"/>
</dbReference>
<dbReference type="PANTHER" id="PTHR13622:SF8">
    <property type="entry name" value="THIAMIN PYROPHOSPHOKINASE 1"/>
    <property type="match status" value="1"/>
</dbReference>
<organism evidence="2 3">
    <name type="scientific">Dongia soli</name>
    <dbReference type="NCBI Taxonomy" id="600628"/>
    <lineage>
        <taxon>Bacteria</taxon>
        <taxon>Pseudomonadati</taxon>
        <taxon>Pseudomonadota</taxon>
        <taxon>Alphaproteobacteria</taxon>
        <taxon>Rhodospirillales</taxon>
        <taxon>Dongiaceae</taxon>
        <taxon>Dongia</taxon>
    </lineage>
</organism>
<gene>
    <name evidence="2" type="ORF">SMD27_00055</name>
</gene>
<keyword evidence="3" id="KW-1185">Reference proteome</keyword>
<feature type="domain" description="Nudix hydrolase" evidence="1">
    <location>
        <begin position="116"/>
        <end position="257"/>
    </location>
</feature>
<dbReference type="InterPro" id="IPR015797">
    <property type="entry name" value="NUDIX_hydrolase-like_dom_sf"/>
</dbReference>
<evidence type="ECO:0000313" key="2">
    <source>
        <dbReference type="EMBL" id="MDY0881223.1"/>
    </source>
</evidence>
<evidence type="ECO:0000313" key="3">
    <source>
        <dbReference type="Proteomes" id="UP001279642"/>
    </source>
</evidence>
<accession>A0ABU5E6P7</accession>
<dbReference type="CDD" id="cd03676">
    <property type="entry name" value="NUDIX_Tnr3_like"/>
    <property type="match status" value="1"/>
</dbReference>
<dbReference type="RefSeq" id="WP_320506298.1">
    <property type="nucleotide sequence ID" value="NZ_JAXCLW010000001.1"/>
</dbReference>
<dbReference type="PANTHER" id="PTHR13622">
    <property type="entry name" value="THIAMIN PYROPHOSPHOKINASE"/>
    <property type="match status" value="1"/>
</dbReference>
<evidence type="ECO:0000259" key="1">
    <source>
        <dbReference type="PROSITE" id="PS51462"/>
    </source>
</evidence>
<dbReference type="EMBL" id="JAXCLW010000001">
    <property type="protein sequence ID" value="MDY0881223.1"/>
    <property type="molecule type" value="Genomic_DNA"/>
</dbReference>
<comment type="caution">
    <text evidence="2">The sequence shown here is derived from an EMBL/GenBank/DDBJ whole genome shotgun (WGS) entry which is preliminary data.</text>
</comment>
<dbReference type="Pfam" id="PF15916">
    <property type="entry name" value="DUF4743"/>
    <property type="match status" value="1"/>
</dbReference>